<dbReference type="SUPFAM" id="SSF48008">
    <property type="entry name" value="GntR ligand-binding domain-like"/>
    <property type="match status" value="1"/>
</dbReference>
<evidence type="ECO:0000313" key="6">
    <source>
        <dbReference type="Proteomes" id="UP000077071"/>
    </source>
</evidence>
<dbReference type="AlphaFoldDB" id="A0A160KVH5"/>
<proteinExistence type="predicted"/>
<dbReference type="EMBL" id="CP015515">
    <property type="protein sequence ID" value="AND17684.1"/>
    <property type="molecule type" value="Genomic_DNA"/>
</dbReference>
<dbReference type="STRING" id="33888.A6122_2570"/>
<sequence length="78" mass="8647">MAQLTDLISTRIAPSRRSTLQSVARLRTSNDGHRRIYEAIAQKDSALAEEAARQHVRTVFEQILLASAERPAVSTDEA</sequence>
<evidence type="ECO:0000256" key="3">
    <source>
        <dbReference type="ARBA" id="ARBA00023163"/>
    </source>
</evidence>
<name>A0A160KVH5_9MICO</name>
<reference evidence="5 6" key="1">
    <citation type="submission" date="2016-05" db="EMBL/GenBank/DDBJ databases">
        <title>Complete genome sequence of Rathayibacter tritici NCPPB 1953.</title>
        <authorList>
            <person name="Park J."/>
            <person name="Lee H.-H."/>
            <person name="Lee S.-W."/>
            <person name="Seo Y.-S."/>
        </authorList>
    </citation>
    <scope>NUCLEOTIDE SEQUENCE [LARGE SCALE GENOMIC DNA]</scope>
    <source>
        <strain evidence="5 6">NCPPB 1953</strain>
    </source>
</reference>
<dbReference type="InterPro" id="IPR011711">
    <property type="entry name" value="GntR_C"/>
</dbReference>
<organism evidence="5 6">
    <name type="scientific">Rathayibacter tritici</name>
    <dbReference type="NCBI Taxonomy" id="33888"/>
    <lineage>
        <taxon>Bacteria</taxon>
        <taxon>Bacillati</taxon>
        <taxon>Actinomycetota</taxon>
        <taxon>Actinomycetes</taxon>
        <taxon>Micrococcales</taxon>
        <taxon>Microbacteriaceae</taxon>
        <taxon>Rathayibacter</taxon>
    </lineage>
</organism>
<keyword evidence="6" id="KW-1185">Reference proteome</keyword>
<dbReference type="Proteomes" id="UP000077071">
    <property type="component" value="Chromosome"/>
</dbReference>
<keyword evidence="2" id="KW-0238">DNA-binding</keyword>
<evidence type="ECO:0000256" key="1">
    <source>
        <dbReference type="ARBA" id="ARBA00023015"/>
    </source>
</evidence>
<keyword evidence="3" id="KW-0804">Transcription</keyword>
<evidence type="ECO:0000259" key="4">
    <source>
        <dbReference type="Pfam" id="PF07729"/>
    </source>
</evidence>
<keyword evidence="1" id="KW-0805">Transcription regulation</keyword>
<dbReference type="GO" id="GO:0003677">
    <property type="term" value="F:DNA binding"/>
    <property type="evidence" value="ECO:0007669"/>
    <property type="project" value="UniProtKB-KW"/>
</dbReference>
<dbReference type="InterPro" id="IPR008920">
    <property type="entry name" value="TF_FadR/GntR_C"/>
</dbReference>
<dbReference type="KEGG" id="rtn:A6122_2570"/>
<dbReference type="Gene3D" id="1.20.120.530">
    <property type="entry name" value="GntR ligand-binding domain-like"/>
    <property type="match status" value="1"/>
</dbReference>
<evidence type="ECO:0000313" key="5">
    <source>
        <dbReference type="EMBL" id="AND17684.1"/>
    </source>
</evidence>
<accession>A0A160KVH5</accession>
<dbReference type="PATRIC" id="fig|33888.3.peg.2877"/>
<gene>
    <name evidence="5" type="ORF">A6122_2570</name>
</gene>
<dbReference type="Pfam" id="PF07729">
    <property type="entry name" value="FCD"/>
    <property type="match status" value="1"/>
</dbReference>
<feature type="domain" description="GntR C-terminal" evidence="4">
    <location>
        <begin position="2"/>
        <end position="57"/>
    </location>
</feature>
<evidence type="ECO:0000256" key="2">
    <source>
        <dbReference type="ARBA" id="ARBA00023125"/>
    </source>
</evidence>
<protein>
    <submittedName>
        <fullName evidence="5">GntR family transcriptional regulator</fullName>
    </submittedName>
</protein>